<comment type="similarity">
    <text evidence="1">Belongs to the universal stress protein A family.</text>
</comment>
<feature type="domain" description="UspA" evidence="2">
    <location>
        <begin position="1"/>
        <end position="144"/>
    </location>
</feature>
<gene>
    <name evidence="3" type="ORF">HHL14_13670</name>
</gene>
<dbReference type="PANTHER" id="PTHR46268:SF15">
    <property type="entry name" value="UNIVERSAL STRESS PROTEIN HP_0031"/>
    <property type="match status" value="1"/>
</dbReference>
<protein>
    <submittedName>
        <fullName evidence="3">Universal stress protein</fullName>
    </submittedName>
</protein>
<organism evidence="3 4">
    <name type="scientific">Paraburkholderia antibiotica</name>
    <dbReference type="NCBI Taxonomy" id="2728839"/>
    <lineage>
        <taxon>Bacteria</taxon>
        <taxon>Pseudomonadati</taxon>
        <taxon>Pseudomonadota</taxon>
        <taxon>Betaproteobacteria</taxon>
        <taxon>Burkholderiales</taxon>
        <taxon>Burkholderiaceae</taxon>
        <taxon>Paraburkholderia</taxon>
    </lineage>
</organism>
<dbReference type="Pfam" id="PF00582">
    <property type="entry name" value="Usp"/>
    <property type="match status" value="1"/>
</dbReference>
<dbReference type="PANTHER" id="PTHR46268">
    <property type="entry name" value="STRESS RESPONSE PROTEIN NHAX"/>
    <property type="match status" value="1"/>
</dbReference>
<sequence>MYERIMVALDDSPSAQRALAEALRLAKLTGATLDVCCVVERGKWPEARNTGFDPEATGAPQNAADSALDSAQTLIREAQVRGAVRVVDAYGENVSAVLARLADETEADLIVIGTHGRRGVQRFLLGSVAELLVRSTQKPVLIVRHDSSRHVRP</sequence>
<name>A0A7X9ZXI8_9BURK</name>
<dbReference type="AlphaFoldDB" id="A0A7X9ZXI8"/>
<dbReference type="RefSeq" id="WP_169498130.1">
    <property type="nucleotide sequence ID" value="NZ_JABBFZ010000006.1"/>
</dbReference>
<dbReference type="CDD" id="cd00293">
    <property type="entry name" value="USP-like"/>
    <property type="match status" value="1"/>
</dbReference>
<dbReference type="Gene3D" id="3.40.50.620">
    <property type="entry name" value="HUPs"/>
    <property type="match status" value="1"/>
</dbReference>
<proteinExistence type="inferred from homology"/>
<dbReference type="InterPro" id="IPR006015">
    <property type="entry name" value="Universal_stress_UspA"/>
</dbReference>
<evidence type="ECO:0000313" key="3">
    <source>
        <dbReference type="EMBL" id="NML31881.1"/>
    </source>
</evidence>
<dbReference type="InterPro" id="IPR014729">
    <property type="entry name" value="Rossmann-like_a/b/a_fold"/>
</dbReference>
<evidence type="ECO:0000313" key="4">
    <source>
        <dbReference type="Proteomes" id="UP000583127"/>
    </source>
</evidence>
<dbReference type="Proteomes" id="UP000583127">
    <property type="component" value="Unassembled WGS sequence"/>
</dbReference>
<dbReference type="SUPFAM" id="SSF52402">
    <property type="entry name" value="Adenine nucleotide alpha hydrolases-like"/>
    <property type="match status" value="1"/>
</dbReference>
<dbReference type="EMBL" id="JABBFZ010000006">
    <property type="protein sequence ID" value="NML31881.1"/>
    <property type="molecule type" value="Genomic_DNA"/>
</dbReference>
<reference evidence="3 4" key="1">
    <citation type="submission" date="2020-04" db="EMBL/GenBank/DDBJ databases">
        <title>Paraburkholderia sp. G-4-1-8 isolated from soil.</title>
        <authorList>
            <person name="Dahal R.H."/>
        </authorList>
    </citation>
    <scope>NUCLEOTIDE SEQUENCE [LARGE SCALE GENOMIC DNA]</scope>
    <source>
        <strain evidence="3 4">G-4-1-8</strain>
    </source>
</reference>
<comment type="caution">
    <text evidence="3">The sequence shown here is derived from an EMBL/GenBank/DDBJ whole genome shotgun (WGS) entry which is preliminary data.</text>
</comment>
<keyword evidence="4" id="KW-1185">Reference proteome</keyword>
<evidence type="ECO:0000256" key="1">
    <source>
        <dbReference type="ARBA" id="ARBA00008791"/>
    </source>
</evidence>
<dbReference type="InterPro" id="IPR006016">
    <property type="entry name" value="UspA"/>
</dbReference>
<accession>A0A7X9ZXI8</accession>
<dbReference type="PRINTS" id="PR01438">
    <property type="entry name" value="UNVRSLSTRESS"/>
</dbReference>
<evidence type="ECO:0000259" key="2">
    <source>
        <dbReference type="Pfam" id="PF00582"/>
    </source>
</evidence>